<dbReference type="PANTHER" id="PTHR30349:SF64">
    <property type="entry name" value="PROPHAGE INTEGRASE INTD-RELATED"/>
    <property type="match status" value="1"/>
</dbReference>
<name>A0ABU2L0P5_9ACTN</name>
<dbReference type="Pfam" id="PF00589">
    <property type="entry name" value="Phage_integrase"/>
    <property type="match status" value="1"/>
</dbReference>
<evidence type="ECO:0000256" key="1">
    <source>
        <dbReference type="ARBA" id="ARBA00008857"/>
    </source>
</evidence>
<dbReference type="RefSeq" id="WP_311547616.1">
    <property type="nucleotide sequence ID" value="NZ_JAVREK010000035.1"/>
</dbReference>
<dbReference type="EMBL" id="JAVREK010000035">
    <property type="protein sequence ID" value="MDT0305100.1"/>
    <property type="molecule type" value="Genomic_DNA"/>
</dbReference>
<dbReference type="InterPro" id="IPR013762">
    <property type="entry name" value="Integrase-like_cat_sf"/>
</dbReference>
<evidence type="ECO:0000256" key="3">
    <source>
        <dbReference type="ARBA" id="ARBA00023172"/>
    </source>
</evidence>
<gene>
    <name evidence="6" type="ORF">RM446_23500</name>
</gene>
<accession>A0ABU2L0P5</accession>
<dbReference type="SUPFAM" id="SSF56349">
    <property type="entry name" value="DNA breaking-rejoining enzymes"/>
    <property type="match status" value="1"/>
</dbReference>
<feature type="region of interest" description="Disordered" evidence="4">
    <location>
        <begin position="402"/>
        <end position="422"/>
    </location>
</feature>
<feature type="compositionally biased region" description="Basic and acidic residues" evidence="4">
    <location>
        <begin position="411"/>
        <end position="422"/>
    </location>
</feature>
<dbReference type="InterPro" id="IPR011010">
    <property type="entry name" value="DNA_brk_join_enz"/>
</dbReference>
<feature type="domain" description="Tyr recombinase" evidence="5">
    <location>
        <begin position="181"/>
        <end position="392"/>
    </location>
</feature>
<comment type="caution">
    <text evidence="6">The sequence shown here is derived from an EMBL/GenBank/DDBJ whole genome shotgun (WGS) entry which is preliminary data.</text>
</comment>
<organism evidence="6 7">
    <name type="scientific">Streptomonospora wellingtoniae</name>
    <dbReference type="NCBI Taxonomy" id="3075544"/>
    <lineage>
        <taxon>Bacteria</taxon>
        <taxon>Bacillati</taxon>
        <taxon>Actinomycetota</taxon>
        <taxon>Actinomycetes</taxon>
        <taxon>Streptosporangiales</taxon>
        <taxon>Nocardiopsidaceae</taxon>
        <taxon>Streptomonospora</taxon>
    </lineage>
</organism>
<comment type="similarity">
    <text evidence="1">Belongs to the 'phage' integrase family.</text>
</comment>
<protein>
    <submittedName>
        <fullName evidence="6">Site-specific integrase</fullName>
    </submittedName>
</protein>
<keyword evidence="3" id="KW-0233">DNA recombination</keyword>
<dbReference type="Gene3D" id="1.10.443.10">
    <property type="entry name" value="Intergrase catalytic core"/>
    <property type="match status" value="1"/>
</dbReference>
<sequence length="422" mass="47594">MKRGRREATAAAPEGYTPRKELYMPYIRRLPSGLWQATVRGADGKKHTRTDPLKKTVQQWAREQETARDQQVWQDPRAGHLTLGQWHPVWLDMRTVEAMTAAQDTSTWRVHVEPKWAGWKLAAIDVEAVRTWRAQMEKSGVGPHAQIKALNYLSAMLSAAVPKRISHNPVHEVGRPKTPTRTPFYWSTEERSAILAAADPRYRTALDLDLHVGLRPGELMGLPTTDVDWPRGLLHVTQVWTRKGIKRYPKSKKSHRTVPIPPHLMDPLQEILNGAAISDATPVFPAPGGSWLDDRHFQHRIMDPALAAARLCGHPPAAAEETHGECREEGCGYVRHRVRRGTPNDMRHTAASQLVISGVDLYRVQELLGHESYQTTQRYAHLSPNRFDPVVEAWRSLSCATDAPESGITQRHPETPGDKNSR</sequence>
<proteinExistence type="inferred from homology"/>
<evidence type="ECO:0000313" key="6">
    <source>
        <dbReference type="EMBL" id="MDT0305100.1"/>
    </source>
</evidence>
<dbReference type="PANTHER" id="PTHR30349">
    <property type="entry name" value="PHAGE INTEGRASE-RELATED"/>
    <property type="match status" value="1"/>
</dbReference>
<keyword evidence="2" id="KW-0238">DNA-binding</keyword>
<dbReference type="CDD" id="cd01189">
    <property type="entry name" value="INT_ICEBs1_C_like"/>
    <property type="match status" value="1"/>
</dbReference>
<dbReference type="InterPro" id="IPR010998">
    <property type="entry name" value="Integrase_recombinase_N"/>
</dbReference>
<dbReference type="InterPro" id="IPR002104">
    <property type="entry name" value="Integrase_catalytic"/>
</dbReference>
<keyword evidence="7" id="KW-1185">Reference proteome</keyword>
<dbReference type="Proteomes" id="UP001183226">
    <property type="component" value="Unassembled WGS sequence"/>
</dbReference>
<evidence type="ECO:0000256" key="2">
    <source>
        <dbReference type="ARBA" id="ARBA00023125"/>
    </source>
</evidence>
<evidence type="ECO:0000259" key="5">
    <source>
        <dbReference type="PROSITE" id="PS51898"/>
    </source>
</evidence>
<reference evidence="7" key="1">
    <citation type="submission" date="2023-07" db="EMBL/GenBank/DDBJ databases">
        <title>30 novel species of actinomycetes from the DSMZ collection.</title>
        <authorList>
            <person name="Nouioui I."/>
        </authorList>
    </citation>
    <scope>NUCLEOTIDE SEQUENCE [LARGE SCALE GENOMIC DNA]</scope>
    <source>
        <strain evidence="7">DSM 45055</strain>
    </source>
</reference>
<dbReference type="PROSITE" id="PS51898">
    <property type="entry name" value="TYR_RECOMBINASE"/>
    <property type="match status" value="1"/>
</dbReference>
<evidence type="ECO:0000313" key="7">
    <source>
        <dbReference type="Proteomes" id="UP001183226"/>
    </source>
</evidence>
<dbReference type="Gene3D" id="1.10.150.130">
    <property type="match status" value="1"/>
</dbReference>
<evidence type="ECO:0000256" key="4">
    <source>
        <dbReference type="SAM" id="MobiDB-lite"/>
    </source>
</evidence>
<dbReference type="InterPro" id="IPR050090">
    <property type="entry name" value="Tyrosine_recombinase_XerCD"/>
</dbReference>